<dbReference type="Proteomes" id="UP000270094">
    <property type="component" value="Unassembled WGS sequence"/>
</dbReference>
<evidence type="ECO:0000313" key="2">
    <source>
        <dbReference type="EMBL" id="VDM83820.1"/>
    </source>
</evidence>
<sequence length="89" mass="9935">MDNVKVSEKHTVEITGAGKEAAAKVREGADKVGETAREAQDYSSEKLRDGKQTVQQKVNLEIFSSYSYLMFVKLTPSWLYFSIVGSLPF</sequence>
<gene>
    <name evidence="2" type="ORF">SVUK_LOCUS18818</name>
</gene>
<feature type="region of interest" description="Disordered" evidence="1">
    <location>
        <begin position="25"/>
        <end position="48"/>
    </location>
</feature>
<dbReference type="EMBL" id="UYYB01125514">
    <property type="protein sequence ID" value="VDM83820.1"/>
    <property type="molecule type" value="Genomic_DNA"/>
</dbReference>
<evidence type="ECO:0000313" key="3">
    <source>
        <dbReference type="Proteomes" id="UP000270094"/>
    </source>
</evidence>
<proteinExistence type="predicted"/>
<accession>A0A3P7JE14</accession>
<evidence type="ECO:0000256" key="1">
    <source>
        <dbReference type="SAM" id="MobiDB-lite"/>
    </source>
</evidence>
<dbReference type="AlphaFoldDB" id="A0A3P7JE14"/>
<organism evidence="2 3">
    <name type="scientific">Strongylus vulgaris</name>
    <name type="common">Blood worm</name>
    <dbReference type="NCBI Taxonomy" id="40348"/>
    <lineage>
        <taxon>Eukaryota</taxon>
        <taxon>Metazoa</taxon>
        <taxon>Ecdysozoa</taxon>
        <taxon>Nematoda</taxon>
        <taxon>Chromadorea</taxon>
        <taxon>Rhabditida</taxon>
        <taxon>Rhabditina</taxon>
        <taxon>Rhabditomorpha</taxon>
        <taxon>Strongyloidea</taxon>
        <taxon>Strongylidae</taxon>
        <taxon>Strongylus</taxon>
    </lineage>
</organism>
<reference evidence="2 3" key="1">
    <citation type="submission" date="2018-11" db="EMBL/GenBank/DDBJ databases">
        <authorList>
            <consortium name="Pathogen Informatics"/>
        </authorList>
    </citation>
    <scope>NUCLEOTIDE SEQUENCE [LARGE SCALE GENOMIC DNA]</scope>
</reference>
<protein>
    <submittedName>
        <fullName evidence="2">Uncharacterized protein</fullName>
    </submittedName>
</protein>
<name>A0A3P7JE14_STRVU</name>
<keyword evidence="3" id="KW-1185">Reference proteome</keyword>